<dbReference type="InterPro" id="IPR013549">
    <property type="entry name" value="DUF1731"/>
</dbReference>
<name>A0A939LZ56_9MICO</name>
<gene>
    <name evidence="4" type="ORF">J4H91_07160</name>
</gene>
<dbReference type="Pfam" id="PF01370">
    <property type="entry name" value="Epimerase"/>
    <property type="match status" value="1"/>
</dbReference>
<reference evidence="4" key="1">
    <citation type="submission" date="2021-03" db="EMBL/GenBank/DDBJ databases">
        <title>Leucobacter chromiisoli sp. nov., isolated from chromium-containing soil of chemical plant.</title>
        <authorList>
            <person name="Xu Z."/>
        </authorList>
    </citation>
    <scope>NUCLEOTIDE SEQUENCE</scope>
    <source>
        <strain evidence="4">A2</strain>
    </source>
</reference>
<dbReference type="AlphaFoldDB" id="A0A939LZ56"/>
<accession>A0A939LZ56</accession>
<comment type="caution">
    <text evidence="4">The sequence shown here is derived from an EMBL/GenBank/DDBJ whole genome shotgun (WGS) entry which is preliminary data.</text>
</comment>
<dbReference type="Proteomes" id="UP000664398">
    <property type="component" value="Unassembled WGS sequence"/>
</dbReference>
<proteinExistence type="inferred from homology"/>
<evidence type="ECO:0000313" key="4">
    <source>
        <dbReference type="EMBL" id="MBO1805097.1"/>
    </source>
</evidence>
<dbReference type="EMBL" id="JAGDYL010000009">
    <property type="protein sequence ID" value="MBO1805097.1"/>
    <property type="molecule type" value="Genomic_DNA"/>
</dbReference>
<dbReference type="InterPro" id="IPR036291">
    <property type="entry name" value="NAD(P)-bd_dom_sf"/>
</dbReference>
<comment type="similarity">
    <text evidence="1">Belongs to the NAD(P)-dependent epimerase/dehydratase family. SDR39U1 subfamily.</text>
</comment>
<organism evidence="4 5">
    <name type="scientific">Leucobacter ruminantium</name>
    <dbReference type="NCBI Taxonomy" id="1289170"/>
    <lineage>
        <taxon>Bacteria</taxon>
        <taxon>Bacillati</taxon>
        <taxon>Actinomycetota</taxon>
        <taxon>Actinomycetes</taxon>
        <taxon>Micrococcales</taxon>
        <taxon>Microbacteriaceae</taxon>
        <taxon>Leucobacter</taxon>
    </lineage>
</organism>
<feature type="domain" description="NAD-dependent epimerase/dehydratase" evidence="2">
    <location>
        <begin position="6"/>
        <end position="217"/>
    </location>
</feature>
<dbReference type="Gene3D" id="3.40.50.720">
    <property type="entry name" value="NAD(P)-binding Rossmann-like Domain"/>
    <property type="match status" value="1"/>
</dbReference>
<evidence type="ECO:0000256" key="1">
    <source>
        <dbReference type="ARBA" id="ARBA00009353"/>
    </source>
</evidence>
<evidence type="ECO:0000313" key="5">
    <source>
        <dbReference type="Proteomes" id="UP000664398"/>
    </source>
</evidence>
<dbReference type="RefSeq" id="WP_208045577.1">
    <property type="nucleotide sequence ID" value="NZ_JAGDYL010000009.1"/>
</dbReference>
<dbReference type="InterPro" id="IPR010099">
    <property type="entry name" value="SDR39U1"/>
</dbReference>
<dbReference type="PANTHER" id="PTHR11092">
    <property type="entry name" value="SUGAR NUCLEOTIDE EPIMERASE RELATED"/>
    <property type="match status" value="1"/>
</dbReference>
<keyword evidence="5" id="KW-1185">Reference proteome</keyword>
<feature type="domain" description="DUF1731" evidence="3">
    <location>
        <begin position="248"/>
        <end position="295"/>
    </location>
</feature>
<dbReference type="SUPFAM" id="SSF51735">
    <property type="entry name" value="NAD(P)-binding Rossmann-fold domains"/>
    <property type="match status" value="1"/>
</dbReference>
<dbReference type="NCBIfam" id="TIGR01777">
    <property type="entry name" value="yfcH"/>
    <property type="match status" value="1"/>
</dbReference>
<dbReference type="InterPro" id="IPR001509">
    <property type="entry name" value="Epimerase_deHydtase"/>
</dbReference>
<sequence>MGERRIVVAGASGLIGGALVHALRVDGFRVVRLVRREAHGPDEIEWLRSGEPLPPDALAGAAAVVGLNGASIGRLPWTPAYRDTLRRSRIDSTRTLAAALRQLGDEAPRFISGSAVGFYGDRPGERLTETSGAGGTFLAELCREWEAEALAAGPAVRVVLLRTAPVIHRRGVLKPLIALTRLGLGGPLGSGRQLWPWISLEDEVRAIRHLVDSDVEGPVNLTGPVAASAKDIGRELARAMHRPFVLPAPAWALRLGLGRDAADSLLLADARVEPRALEESGFEFRHRTPAEAIAAALAE</sequence>
<dbReference type="PANTHER" id="PTHR11092:SF0">
    <property type="entry name" value="EPIMERASE FAMILY PROTEIN SDR39U1"/>
    <property type="match status" value="1"/>
</dbReference>
<dbReference type="Pfam" id="PF08338">
    <property type="entry name" value="DUF1731"/>
    <property type="match status" value="1"/>
</dbReference>
<evidence type="ECO:0000259" key="2">
    <source>
        <dbReference type="Pfam" id="PF01370"/>
    </source>
</evidence>
<protein>
    <submittedName>
        <fullName evidence="4">TIGR01777 family oxidoreductase</fullName>
    </submittedName>
</protein>
<evidence type="ECO:0000259" key="3">
    <source>
        <dbReference type="Pfam" id="PF08338"/>
    </source>
</evidence>